<dbReference type="EMBL" id="CP130953">
    <property type="protein sequence ID" value="WLF44670.1"/>
    <property type="molecule type" value="Genomic_DNA"/>
</dbReference>
<feature type="transmembrane region" description="Helical" evidence="1">
    <location>
        <begin position="94"/>
        <end position="116"/>
    </location>
</feature>
<organism evidence="3 5">
    <name type="scientific">Rhodococcus opacus</name>
    <name type="common">Nocardia opaca</name>
    <dbReference type="NCBI Taxonomy" id="37919"/>
    <lineage>
        <taxon>Bacteria</taxon>
        <taxon>Bacillati</taxon>
        <taxon>Actinomycetota</taxon>
        <taxon>Actinomycetes</taxon>
        <taxon>Mycobacteriales</taxon>
        <taxon>Nocardiaceae</taxon>
        <taxon>Rhodococcus</taxon>
    </lineage>
</organism>
<dbReference type="Pfam" id="PF10011">
    <property type="entry name" value="DUF2254"/>
    <property type="match status" value="1"/>
</dbReference>
<dbReference type="RefSeq" id="WP_269591600.1">
    <property type="nucleotide sequence ID" value="NZ_CP130953.1"/>
</dbReference>
<gene>
    <name evidence="2" type="ORF">O4328_21365</name>
    <name evidence="3" type="ORF">Q5707_22310</name>
</gene>
<reference evidence="3" key="2">
    <citation type="submission" date="2023-07" db="EMBL/GenBank/DDBJ databases">
        <title>Genomic analysis of Rhodococcus opacus VOC-14 with glycol ethers degradation activity.</title>
        <authorList>
            <person name="Narkevich D.A."/>
            <person name="Hlushen A.M."/>
            <person name="Akhremchuk A.E."/>
            <person name="Sikolenko M.A."/>
            <person name="Valentovich L.N."/>
        </authorList>
    </citation>
    <scope>NUCLEOTIDE SEQUENCE</scope>
    <source>
        <strain evidence="3">VOC-14</strain>
    </source>
</reference>
<name>A0AAX3Y8Z0_RHOOP</name>
<keyword evidence="1" id="KW-1133">Transmembrane helix</keyword>
<feature type="transmembrane region" description="Helical" evidence="1">
    <location>
        <begin position="20"/>
        <end position="38"/>
    </location>
</feature>
<reference evidence="2" key="1">
    <citation type="submission" date="2022-12" db="EMBL/GenBank/DDBJ databases">
        <authorList>
            <person name="Krivoruchko A.V."/>
            <person name="Elkin A."/>
        </authorList>
    </citation>
    <scope>NUCLEOTIDE SEQUENCE</scope>
    <source>
        <strain evidence="2">IEGM 249</strain>
    </source>
</reference>
<feature type="transmembrane region" description="Helical" evidence="1">
    <location>
        <begin position="122"/>
        <end position="141"/>
    </location>
</feature>
<evidence type="ECO:0000313" key="3">
    <source>
        <dbReference type="EMBL" id="WLF44670.1"/>
    </source>
</evidence>
<sequence length="392" mass="41885">MSKAATAGAYRHRRILNAELAVLYILAGLGLGLTVPRIRRGPDLPAQQVIGVLTTIGLGVLGLVAVILSLGILVGRWAASNYSPRLTQFRDTPILRQTFAFALGVTVFCISAAFTIGPRARVSMAVLITAIVLLVLMAGLLRTLQVTVATSIQLSPVLSSIAARGRNLLDAAYPDDAGTTASPAAPLPAPCTTVTWPNPTTVLQRIQVDRLVCAAQAANAVIVLRAAPGITLQCGVPVADIHGQLPASVVLGGLVVGSERTFEQDPLFAFRLLTDIALRALRPNDPATTVQALDYIEDLLGRAAAAPTEPRRVTDQHQVLRLVIARPSWEEFVRTSLDDLIPAAATTPSVLIRLQLLLERVQHRAHPDHHEVLTARLTRVNDHLTKLLPPLA</sequence>
<protein>
    <submittedName>
        <fullName evidence="2">DUF2254 domain-containing protein</fullName>
    </submittedName>
    <submittedName>
        <fullName evidence="3">DUF2254 family protein</fullName>
    </submittedName>
</protein>
<evidence type="ECO:0000313" key="4">
    <source>
        <dbReference type="Proteomes" id="UP001066327"/>
    </source>
</evidence>
<dbReference type="AlphaFoldDB" id="A0AAX3Y8Z0"/>
<dbReference type="EMBL" id="JAPWIS010000011">
    <property type="protein sequence ID" value="MCZ4586207.1"/>
    <property type="molecule type" value="Genomic_DNA"/>
</dbReference>
<dbReference type="Proteomes" id="UP001231166">
    <property type="component" value="Chromosome"/>
</dbReference>
<feature type="transmembrane region" description="Helical" evidence="1">
    <location>
        <begin position="50"/>
        <end position="74"/>
    </location>
</feature>
<evidence type="ECO:0000313" key="2">
    <source>
        <dbReference type="EMBL" id="MCZ4586207.1"/>
    </source>
</evidence>
<proteinExistence type="predicted"/>
<accession>A0AAX3Y8Z0</accession>
<dbReference type="Proteomes" id="UP001066327">
    <property type="component" value="Unassembled WGS sequence"/>
</dbReference>
<keyword evidence="1" id="KW-0812">Transmembrane</keyword>
<keyword evidence="1" id="KW-0472">Membrane</keyword>
<evidence type="ECO:0000256" key="1">
    <source>
        <dbReference type="SAM" id="Phobius"/>
    </source>
</evidence>
<evidence type="ECO:0000313" key="5">
    <source>
        <dbReference type="Proteomes" id="UP001231166"/>
    </source>
</evidence>
<dbReference type="InterPro" id="IPR018723">
    <property type="entry name" value="DUF2254_membrane"/>
</dbReference>
<keyword evidence="4" id="KW-1185">Reference proteome</keyword>